<organism evidence="3 4">
    <name type="scientific">Aeromonas sobria</name>
    <dbReference type="NCBI Taxonomy" id="646"/>
    <lineage>
        <taxon>Bacteria</taxon>
        <taxon>Pseudomonadati</taxon>
        <taxon>Pseudomonadota</taxon>
        <taxon>Gammaproteobacteria</taxon>
        <taxon>Aeromonadales</taxon>
        <taxon>Aeromonadaceae</taxon>
        <taxon>Aeromonas</taxon>
    </lineage>
</organism>
<dbReference type="RefSeq" id="WP_101317174.1">
    <property type="nucleotide sequence ID" value="NZ_CAWNSS010000030.1"/>
</dbReference>
<name>A0A2N3J1V8_AERSO</name>
<gene>
    <name evidence="3" type="ORF">AOX56_13780</name>
</gene>
<feature type="transmembrane region" description="Helical" evidence="2">
    <location>
        <begin position="7"/>
        <end position="27"/>
    </location>
</feature>
<feature type="transmembrane region" description="Helical" evidence="2">
    <location>
        <begin position="56"/>
        <end position="78"/>
    </location>
</feature>
<accession>A0A2N3J1V8</accession>
<keyword evidence="2" id="KW-0812">Transmembrane</keyword>
<proteinExistence type="predicted"/>
<comment type="caution">
    <text evidence="3">The sequence shown here is derived from an EMBL/GenBank/DDBJ whole genome shotgun (WGS) entry which is preliminary data.</text>
</comment>
<evidence type="ECO:0000313" key="4">
    <source>
        <dbReference type="Proteomes" id="UP000233526"/>
    </source>
</evidence>
<keyword evidence="1" id="KW-0175">Coiled coil</keyword>
<keyword evidence="2" id="KW-1133">Transmembrane helix</keyword>
<dbReference type="EMBL" id="LJZX01000030">
    <property type="protein sequence ID" value="PKQ79644.1"/>
    <property type="molecule type" value="Genomic_DNA"/>
</dbReference>
<evidence type="ECO:0000313" key="3">
    <source>
        <dbReference type="EMBL" id="PKQ79644.1"/>
    </source>
</evidence>
<dbReference type="InterPro" id="IPR031709">
    <property type="entry name" value="PutAbiC"/>
</dbReference>
<feature type="coiled-coil region" evidence="1">
    <location>
        <begin position="80"/>
        <end position="107"/>
    </location>
</feature>
<evidence type="ECO:0000256" key="2">
    <source>
        <dbReference type="SAM" id="Phobius"/>
    </source>
</evidence>
<keyword evidence="2" id="KW-0472">Membrane</keyword>
<dbReference type="Pfam" id="PF16872">
    <property type="entry name" value="putAbiC"/>
    <property type="match status" value="1"/>
</dbReference>
<reference evidence="3 4" key="1">
    <citation type="journal article" date="2017" name="Front. Microbiol.">
        <title>Strong Genomic and Phenotypic Heterogeneity in the Aeromonas sobria Species Complex.</title>
        <authorList>
            <person name="Gauthier J."/>
            <person name="Vincent A.T."/>
            <person name="Charette S.J."/>
            <person name="Derome N."/>
        </authorList>
    </citation>
    <scope>NUCLEOTIDE SEQUENCE [LARGE SCALE GENOMIC DNA]</scope>
    <source>
        <strain evidence="3 4">JF2635</strain>
    </source>
</reference>
<evidence type="ECO:0000256" key="1">
    <source>
        <dbReference type="SAM" id="Coils"/>
    </source>
</evidence>
<dbReference type="Proteomes" id="UP000233526">
    <property type="component" value="Unassembled WGS sequence"/>
</dbReference>
<dbReference type="AlphaFoldDB" id="A0A2N3J1V8"/>
<protein>
    <recommendedName>
        <fullName evidence="5">Phage abortive infection protein</fullName>
    </recommendedName>
</protein>
<sequence>MKWFKKSLFVALCATPFIFVSLLWLKYPTWIAHEWMFGKLLVGKVFAPSLGEFGDVYGALNTLFSGLAFSGVIISIAIQSAELRATRKEMEAQVSQFELQTKAMQKQVFESTFFNMISLHNSMSSRMRDGDVFSNMCNELNNNAQHIDITQADDSDLLLYLKVIYGHFMSNNYDKIGHYFRYLYQVFNFIELSNFTFDEKKIYANILRAQISNQEFNLLFINCLCYGRSDKFKKLVEKYSFFEHVYYNEIAIFVDALNHNLGFHYGDGSTVYSLKDVKLLYLPSAFDVLDDA</sequence>
<evidence type="ECO:0008006" key="5">
    <source>
        <dbReference type="Google" id="ProtNLM"/>
    </source>
</evidence>